<evidence type="ECO:0000313" key="3">
    <source>
        <dbReference type="Proteomes" id="UP000321306"/>
    </source>
</evidence>
<dbReference type="PANTHER" id="PTHR33376">
    <property type="match status" value="1"/>
</dbReference>
<name>A0A511N1G3_DEIC1</name>
<dbReference type="InterPro" id="IPR004682">
    <property type="entry name" value="TRAP_DctP"/>
</dbReference>
<dbReference type="InterPro" id="IPR018389">
    <property type="entry name" value="DctP_fam"/>
</dbReference>
<dbReference type="Proteomes" id="UP000321306">
    <property type="component" value="Unassembled WGS sequence"/>
</dbReference>
<dbReference type="InterPro" id="IPR038404">
    <property type="entry name" value="TRAP_DctP_sf"/>
</dbReference>
<dbReference type="NCBIfam" id="TIGR00787">
    <property type="entry name" value="dctP"/>
    <property type="match status" value="1"/>
</dbReference>
<dbReference type="GO" id="GO:0030288">
    <property type="term" value="C:outer membrane-bounded periplasmic space"/>
    <property type="evidence" value="ECO:0007669"/>
    <property type="project" value="InterPro"/>
</dbReference>
<evidence type="ECO:0000313" key="2">
    <source>
        <dbReference type="EMBL" id="GEM46327.1"/>
    </source>
</evidence>
<dbReference type="AlphaFoldDB" id="A0A511N1G3"/>
<dbReference type="GO" id="GO:0030246">
    <property type="term" value="F:carbohydrate binding"/>
    <property type="evidence" value="ECO:0007669"/>
    <property type="project" value="TreeGrafter"/>
</dbReference>
<proteinExistence type="predicted"/>
<accession>A0A511N1G3</accession>
<dbReference type="Pfam" id="PF03480">
    <property type="entry name" value="DctP"/>
    <property type="match status" value="1"/>
</dbReference>
<dbReference type="SUPFAM" id="SSF53850">
    <property type="entry name" value="Periplasmic binding protein-like II"/>
    <property type="match status" value="1"/>
</dbReference>
<gene>
    <name evidence="2" type="ORF">DC3_19620</name>
</gene>
<dbReference type="RefSeq" id="WP_146884144.1">
    <property type="nucleotide sequence ID" value="NZ_BJXB01000007.1"/>
</dbReference>
<dbReference type="CDD" id="cd13671">
    <property type="entry name" value="PBP2_TRAP_SBP_like_3"/>
    <property type="match status" value="1"/>
</dbReference>
<evidence type="ECO:0000256" key="1">
    <source>
        <dbReference type="ARBA" id="ARBA00022729"/>
    </source>
</evidence>
<dbReference type="NCBIfam" id="NF037995">
    <property type="entry name" value="TRAP_S1"/>
    <property type="match status" value="1"/>
</dbReference>
<dbReference type="Gene3D" id="3.40.190.170">
    <property type="entry name" value="Bacterial extracellular solute-binding protein, family 7"/>
    <property type="match status" value="1"/>
</dbReference>
<protein>
    <submittedName>
        <fullName evidence="2">C4-dicarboxylate ABC transporter</fullName>
    </submittedName>
</protein>
<dbReference type="PIRSF" id="PIRSF006470">
    <property type="entry name" value="DctB"/>
    <property type="match status" value="1"/>
</dbReference>
<dbReference type="EMBL" id="BJXB01000007">
    <property type="protein sequence ID" value="GEM46327.1"/>
    <property type="molecule type" value="Genomic_DNA"/>
</dbReference>
<keyword evidence="1" id="KW-0732">Signal</keyword>
<keyword evidence="3" id="KW-1185">Reference proteome</keyword>
<dbReference type="PANTHER" id="PTHR33376:SF2">
    <property type="entry name" value="DICARBOXYLATE-BINDING PERIPLASMIC PROTEIN"/>
    <property type="match status" value="1"/>
</dbReference>
<comment type="caution">
    <text evidence="2">The sequence shown here is derived from an EMBL/GenBank/DDBJ whole genome shotgun (WGS) entry which is preliminary data.</text>
</comment>
<reference evidence="2 3" key="1">
    <citation type="submission" date="2019-07" db="EMBL/GenBank/DDBJ databases">
        <title>Whole genome shotgun sequence of Deinococcus cellulosilyticus NBRC 106333.</title>
        <authorList>
            <person name="Hosoyama A."/>
            <person name="Uohara A."/>
            <person name="Ohji S."/>
            <person name="Ichikawa N."/>
        </authorList>
    </citation>
    <scope>NUCLEOTIDE SEQUENCE [LARGE SCALE GENOMIC DNA]</scope>
    <source>
        <strain evidence="2 3">NBRC 106333</strain>
    </source>
</reference>
<dbReference type="GO" id="GO:0055085">
    <property type="term" value="P:transmembrane transport"/>
    <property type="evidence" value="ECO:0007669"/>
    <property type="project" value="InterPro"/>
</dbReference>
<dbReference type="OrthoDB" id="9815946at2"/>
<organism evidence="2 3">
    <name type="scientific">Deinococcus cellulosilyticus (strain DSM 18568 / NBRC 106333 / KACC 11606 / 5516J-15)</name>
    <dbReference type="NCBI Taxonomy" id="1223518"/>
    <lineage>
        <taxon>Bacteria</taxon>
        <taxon>Thermotogati</taxon>
        <taxon>Deinococcota</taxon>
        <taxon>Deinococci</taxon>
        <taxon>Deinococcales</taxon>
        <taxon>Deinococcaceae</taxon>
        <taxon>Deinococcus</taxon>
    </lineage>
</organism>
<sequence length="323" mass="35662">MHHTRLFAVLVTLTLGTAAAQQKIILKAADIQPENYPTVAGLKYMSDYLKRATNGRIELQVFAGGQLGDERSTIEQTKLGVIDLVRVSSAPVAQFYAPVGVYNMPFLFRDSSHMWKVLNGEVGKEILSGLNSAGFIGLAYYDSGTRNFYTTKKAIKSVADMKGLRIRTQQNQVVLDMMEALGAKPVPMAIGEVYSALQTGAIDGAENNFPSYGSSGFRHFEVARNYSLTAHSAVPELVLLSKTTWDRLSKSDQMYIQKAAQASVEVQKKAWKALSDQSKKQVQKDGAKVISVNVSEFQKAMAPVYTKYKKDYGNLIERILDVK</sequence>